<accession>A0ABD5XNY2</accession>
<dbReference type="Gene3D" id="3.30.300.130">
    <property type="entry name" value="Fe-S cluster assembly (FSCA)"/>
    <property type="match status" value="1"/>
</dbReference>
<feature type="compositionally biased region" description="Low complexity" evidence="1">
    <location>
        <begin position="9"/>
        <end position="18"/>
    </location>
</feature>
<dbReference type="InterPro" id="IPR034904">
    <property type="entry name" value="FSCA_dom_sf"/>
</dbReference>
<evidence type="ECO:0000256" key="1">
    <source>
        <dbReference type="SAM" id="MobiDB-lite"/>
    </source>
</evidence>
<organism evidence="3 4">
    <name type="scientific">Halobaculum litoreum</name>
    <dbReference type="NCBI Taxonomy" id="3031998"/>
    <lineage>
        <taxon>Archaea</taxon>
        <taxon>Methanobacteriati</taxon>
        <taxon>Methanobacteriota</taxon>
        <taxon>Stenosarchaea group</taxon>
        <taxon>Halobacteria</taxon>
        <taxon>Halobacteriales</taxon>
        <taxon>Haloferacaceae</taxon>
        <taxon>Halobaculum</taxon>
    </lineage>
</organism>
<name>A0ABD5XNY2_9EURY</name>
<dbReference type="Pfam" id="PF01883">
    <property type="entry name" value="FeS_assembly_P"/>
    <property type="match status" value="1"/>
</dbReference>
<keyword evidence="4" id="KW-1185">Reference proteome</keyword>
<evidence type="ECO:0000313" key="3">
    <source>
        <dbReference type="EMBL" id="MFC7136366.1"/>
    </source>
</evidence>
<dbReference type="Proteomes" id="UP001596368">
    <property type="component" value="Unassembled WGS sequence"/>
</dbReference>
<dbReference type="EMBL" id="JBHSZG010000001">
    <property type="protein sequence ID" value="MFC7136366.1"/>
    <property type="molecule type" value="Genomic_DNA"/>
</dbReference>
<gene>
    <name evidence="3" type="ORF">ACFQRB_07085</name>
</gene>
<protein>
    <submittedName>
        <fullName evidence="3">Iron-sulfur cluster assembly protein</fullName>
    </submittedName>
</protein>
<evidence type="ECO:0000259" key="2">
    <source>
        <dbReference type="Pfam" id="PF01883"/>
    </source>
</evidence>
<sequence length="92" mass="9858">MSPDRSRAEGTAAATPAAVRERLDRVTDPELDTSIVELDYIEDIRITADADADGDAVFVAFTLPTAWCSPAFAWMMAGDARDAVASLPGSRR</sequence>
<comment type="caution">
    <text evidence="3">The sequence shown here is derived from an EMBL/GenBank/DDBJ whole genome shotgun (WGS) entry which is preliminary data.</text>
</comment>
<proteinExistence type="predicted"/>
<feature type="domain" description="MIP18 family-like" evidence="2">
    <location>
        <begin position="17"/>
        <end position="89"/>
    </location>
</feature>
<evidence type="ECO:0000313" key="4">
    <source>
        <dbReference type="Proteomes" id="UP001596368"/>
    </source>
</evidence>
<reference evidence="3 4" key="1">
    <citation type="journal article" date="2019" name="Int. J. Syst. Evol. Microbiol.">
        <title>The Global Catalogue of Microorganisms (GCM) 10K type strain sequencing project: providing services to taxonomists for standard genome sequencing and annotation.</title>
        <authorList>
            <consortium name="The Broad Institute Genomics Platform"/>
            <consortium name="The Broad Institute Genome Sequencing Center for Infectious Disease"/>
            <person name="Wu L."/>
            <person name="Ma J."/>
        </authorList>
    </citation>
    <scope>NUCLEOTIDE SEQUENCE [LARGE SCALE GENOMIC DNA]</scope>
    <source>
        <strain evidence="3 4">DT92</strain>
    </source>
</reference>
<dbReference type="SUPFAM" id="SSF117916">
    <property type="entry name" value="Fe-S cluster assembly (FSCA) domain-like"/>
    <property type="match status" value="1"/>
</dbReference>
<dbReference type="AlphaFoldDB" id="A0ABD5XNY2"/>
<feature type="region of interest" description="Disordered" evidence="1">
    <location>
        <begin position="1"/>
        <end position="21"/>
    </location>
</feature>
<dbReference type="InterPro" id="IPR002744">
    <property type="entry name" value="MIP18-like"/>
</dbReference>